<feature type="region of interest" description="Disordered" evidence="1">
    <location>
        <begin position="688"/>
        <end position="708"/>
    </location>
</feature>
<dbReference type="EMBL" id="FQYO01000001">
    <property type="protein sequence ID" value="SHI29089.1"/>
    <property type="molecule type" value="Genomic_DNA"/>
</dbReference>
<dbReference type="AlphaFoldDB" id="A0A1M5ZYH7"/>
<protein>
    <submittedName>
        <fullName evidence="4">von Willebrand factor type A domain-containing protein</fullName>
    </submittedName>
</protein>
<feature type="chain" id="PRO_5012002593" evidence="2">
    <location>
        <begin position="20"/>
        <end position="708"/>
    </location>
</feature>
<sequence>MRRLFPVLLMLLLPLSAPAQERPTTIIVLDGSGSMWGQVDGRTKIEIAREALAAAVADLPDDQALGLMVYGAERRGDCADIALAVPPGPVATTRDAIAAAAAGVTPLGKTPLTDAVREAARLMRSTEEAATVVLVTDGVETCAADPCALAQELEVTGVDFTAHVVGFGLSTEEGRAVSCLATETGGRFILAGDGAALDEALRMTFQPMTEVLVVPEIPTADPPLSVTLRLREAEGQQVMNAREIVSLVLEGPEGQLVEARPDYDREATAILDLVPGEWVVRVSRVESEGENTGFDAIARFVVEPGAGAQVIDLTLRGWLTVETLLWPGMVLEPGQAVPSAVAGTAVVNYQLFARAPDGTMSEDPVAAGTRGFDEGVPPGDYILRGTFARTVTRDMPVSVGAGETVLVAFDFGLAPVTVAALDAAGQPVTRQTAGLADGPDEGAWVRGSGGPNADGTRNPFFLPPGVWRMNVGQEGGGTTRSEILVRVTEPGQPVEITVGEGARLSEDDLAALTAPDRIGCAAIVGAGHKACLVPYEADHLAPAASEPGLAAPEPMPRDLSPRPEAPSALLGGSVPFVPVETWGIIAEEIACTGSVIMLDADGFAVVRVDPAGTGTWLTGLAAWCVPDGPGARDCRPLELSLDRGTVLIDSALDGQPGFRLEERADSAFLQFCPDGAGGCGPLALCGSNDMPPPGPGADRGVTLEGGGE</sequence>
<dbReference type="InterPro" id="IPR002035">
    <property type="entry name" value="VWF_A"/>
</dbReference>
<name>A0A1M5ZYH7_9RHOB</name>
<evidence type="ECO:0000313" key="4">
    <source>
        <dbReference type="EMBL" id="SHI29089.1"/>
    </source>
</evidence>
<feature type="region of interest" description="Disordered" evidence="1">
    <location>
        <begin position="545"/>
        <end position="565"/>
    </location>
</feature>
<dbReference type="Proteomes" id="UP000184292">
    <property type="component" value="Unassembled WGS sequence"/>
</dbReference>
<keyword evidence="5" id="KW-1185">Reference proteome</keyword>
<dbReference type="PROSITE" id="PS50234">
    <property type="entry name" value="VWFA"/>
    <property type="match status" value="1"/>
</dbReference>
<feature type="domain" description="VWFA" evidence="3">
    <location>
        <begin position="24"/>
        <end position="208"/>
    </location>
</feature>
<evidence type="ECO:0000256" key="2">
    <source>
        <dbReference type="SAM" id="SignalP"/>
    </source>
</evidence>
<evidence type="ECO:0000256" key="1">
    <source>
        <dbReference type="SAM" id="MobiDB-lite"/>
    </source>
</evidence>
<evidence type="ECO:0000259" key="3">
    <source>
        <dbReference type="PROSITE" id="PS50234"/>
    </source>
</evidence>
<dbReference type="Pfam" id="PF13519">
    <property type="entry name" value="VWA_2"/>
    <property type="match status" value="1"/>
</dbReference>
<evidence type="ECO:0000313" key="5">
    <source>
        <dbReference type="Proteomes" id="UP000184292"/>
    </source>
</evidence>
<reference evidence="4 5" key="1">
    <citation type="submission" date="2016-11" db="EMBL/GenBank/DDBJ databases">
        <authorList>
            <person name="Jaros S."/>
            <person name="Januszkiewicz K."/>
            <person name="Wedrychowicz H."/>
        </authorList>
    </citation>
    <scope>NUCLEOTIDE SEQUENCE [LARGE SCALE GENOMIC DNA]</scope>
    <source>
        <strain evidence="4 5">DSM 100565</strain>
    </source>
</reference>
<dbReference type="RefSeq" id="WP_073325505.1">
    <property type="nucleotide sequence ID" value="NZ_FQYO01000001.1"/>
</dbReference>
<organism evidence="4 5">
    <name type="scientific">Wenxinia saemankumensis</name>
    <dbReference type="NCBI Taxonomy" id="1447782"/>
    <lineage>
        <taxon>Bacteria</taxon>
        <taxon>Pseudomonadati</taxon>
        <taxon>Pseudomonadota</taxon>
        <taxon>Alphaproteobacteria</taxon>
        <taxon>Rhodobacterales</taxon>
        <taxon>Roseobacteraceae</taxon>
        <taxon>Wenxinia</taxon>
    </lineage>
</organism>
<feature type="signal peptide" evidence="2">
    <location>
        <begin position="1"/>
        <end position="19"/>
    </location>
</feature>
<accession>A0A1M5ZYH7</accession>
<dbReference type="Gene3D" id="3.40.50.410">
    <property type="entry name" value="von Willebrand factor, type A domain"/>
    <property type="match status" value="1"/>
</dbReference>
<dbReference type="SUPFAM" id="SSF53300">
    <property type="entry name" value="vWA-like"/>
    <property type="match status" value="1"/>
</dbReference>
<dbReference type="STRING" id="1447782.SAMN05444417_0048"/>
<gene>
    <name evidence="4" type="ORF">SAMN05444417_0048</name>
</gene>
<keyword evidence="2" id="KW-0732">Signal</keyword>
<dbReference type="SMART" id="SM00327">
    <property type="entry name" value="VWA"/>
    <property type="match status" value="1"/>
</dbReference>
<proteinExistence type="predicted"/>
<dbReference type="InterPro" id="IPR036465">
    <property type="entry name" value="vWFA_dom_sf"/>
</dbReference>